<gene>
    <name evidence="1" type="ORF">BWK73_04765</name>
</gene>
<dbReference type="EMBL" id="MTEJ01000007">
    <property type="protein sequence ID" value="OQX16179.1"/>
    <property type="molecule type" value="Genomic_DNA"/>
</dbReference>
<name>A0A1Y1QXJ6_9GAMM</name>
<dbReference type="AlphaFoldDB" id="A0A1Y1QXJ6"/>
<evidence type="ECO:0000313" key="2">
    <source>
        <dbReference type="Proteomes" id="UP000192491"/>
    </source>
</evidence>
<proteinExistence type="predicted"/>
<evidence type="ECO:0000313" key="1">
    <source>
        <dbReference type="EMBL" id="OQX16179.1"/>
    </source>
</evidence>
<accession>A0A1Y1QXJ6</accession>
<dbReference type="Proteomes" id="UP000192491">
    <property type="component" value="Unassembled WGS sequence"/>
</dbReference>
<sequence length="63" mass="6972">MSDNQSASRIAADILIAGMQKPSFEPYDDRLNGLTADALVKSFITIHRAVLEAQQKEQARKPD</sequence>
<protein>
    <submittedName>
        <fullName evidence="1">Uncharacterized protein</fullName>
    </submittedName>
</protein>
<reference evidence="1 2" key="1">
    <citation type="submission" date="2017-01" db="EMBL/GenBank/DDBJ databases">
        <title>Novel large sulfur bacteria in the metagenomes of groundwater-fed chemosynthetic microbial mats in the Lake Huron basin.</title>
        <authorList>
            <person name="Sharrar A.M."/>
            <person name="Flood B.E."/>
            <person name="Bailey J.V."/>
            <person name="Jones D.S."/>
            <person name="Biddanda B."/>
            <person name="Ruberg S.A."/>
            <person name="Marcus D.N."/>
            <person name="Dick G.J."/>
        </authorList>
    </citation>
    <scope>NUCLEOTIDE SEQUENCE [LARGE SCALE GENOMIC DNA]</scope>
    <source>
        <strain evidence="1">A8</strain>
    </source>
</reference>
<organism evidence="1 2">
    <name type="scientific">Thiothrix lacustris</name>
    <dbReference type="NCBI Taxonomy" id="525917"/>
    <lineage>
        <taxon>Bacteria</taxon>
        <taxon>Pseudomonadati</taxon>
        <taxon>Pseudomonadota</taxon>
        <taxon>Gammaproteobacteria</taxon>
        <taxon>Thiotrichales</taxon>
        <taxon>Thiotrichaceae</taxon>
        <taxon>Thiothrix</taxon>
    </lineage>
</organism>
<comment type="caution">
    <text evidence="1">The sequence shown here is derived from an EMBL/GenBank/DDBJ whole genome shotgun (WGS) entry which is preliminary data.</text>
</comment>